<accession>A0A6M0Q2X0</accession>
<dbReference type="PANTHER" id="PTHR42852:SF17">
    <property type="entry name" value="THIOREDOXIN-LIKE PROTEIN HI_1115"/>
    <property type="match status" value="1"/>
</dbReference>
<dbReference type="Proteomes" id="UP000481043">
    <property type="component" value="Unassembled WGS sequence"/>
</dbReference>
<dbReference type="InterPro" id="IPR050553">
    <property type="entry name" value="Thioredoxin_ResA/DsbE_sf"/>
</dbReference>
<dbReference type="PROSITE" id="PS50005">
    <property type="entry name" value="TPR"/>
    <property type="match status" value="1"/>
</dbReference>
<protein>
    <submittedName>
        <fullName evidence="2">Redoxin domain-containing protein</fullName>
    </submittedName>
</protein>
<proteinExistence type="predicted"/>
<gene>
    <name evidence="2" type="ORF">G4D63_03150</name>
</gene>
<keyword evidence="3" id="KW-1185">Reference proteome</keyword>
<dbReference type="InterPro" id="IPR019734">
    <property type="entry name" value="TPR_rpt"/>
</dbReference>
<reference evidence="2 3" key="1">
    <citation type="submission" date="2020-02" db="EMBL/GenBank/DDBJ databases">
        <title>Bacillus aquiflavi sp. nov., isolated from yellow water of strong flavor Chinese baijiu in Yibin region of China.</title>
        <authorList>
            <person name="Xie J."/>
        </authorList>
    </citation>
    <scope>NUCLEOTIDE SEQUENCE [LARGE SCALE GENOMIC DNA]</scope>
    <source>
        <strain evidence="2 3">SA4</strain>
    </source>
</reference>
<comment type="caution">
    <text evidence="2">The sequence shown here is derived from an EMBL/GenBank/DDBJ whole genome shotgun (WGS) entry which is preliminary data.</text>
</comment>
<evidence type="ECO:0000313" key="3">
    <source>
        <dbReference type="Proteomes" id="UP000481043"/>
    </source>
</evidence>
<dbReference type="SUPFAM" id="SSF52833">
    <property type="entry name" value="Thioredoxin-like"/>
    <property type="match status" value="1"/>
</dbReference>
<dbReference type="InterPro" id="IPR036249">
    <property type="entry name" value="Thioredoxin-like_sf"/>
</dbReference>
<evidence type="ECO:0000313" key="2">
    <source>
        <dbReference type="EMBL" id="NEY70731.1"/>
    </source>
</evidence>
<dbReference type="PANTHER" id="PTHR42852">
    <property type="entry name" value="THIOL:DISULFIDE INTERCHANGE PROTEIN DSBE"/>
    <property type="match status" value="1"/>
</dbReference>
<feature type="repeat" description="TPR" evidence="1">
    <location>
        <begin position="121"/>
        <end position="154"/>
    </location>
</feature>
<dbReference type="Gene3D" id="3.40.30.10">
    <property type="entry name" value="Glutaredoxin"/>
    <property type="match status" value="1"/>
</dbReference>
<evidence type="ECO:0000256" key="1">
    <source>
        <dbReference type="PROSITE-ProRule" id="PRU00339"/>
    </source>
</evidence>
<organism evidence="2 3">
    <name type="scientific">Bacillus mesophilus</name>
    <dbReference type="NCBI Taxonomy" id="1808955"/>
    <lineage>
        <taxon>Bacteria</taxon>
        <taxon>Bacillati</taxon>
        <taxon>Bacillota</taxon>
        <taxon>Bacilli</taxon>
        <taxon>Bacillales</taxon>
        <taxon>Bacillaceae</taxon>
        <taxon>Bacillus</taxon>
    </lineage>
</organism>
<name>A0A6M0Q2X0_9BACI</name>
<keyword evidence="1" id="KW-0802">TPR repeat</keyword>
<dbReference type="CDD" id="cd02966">
    <property type="entry name" value="TlpA_like_family"/>
    <property type="match status" value="1"/>
</dbReference>
<dbReference type="AlphaFoldDB" id="A0A6M0Q2X0"/>
<dbReference type="EMBL" id="JAAIWM010000001">
    <property type="protein sequence ID" value="NEY70731.1"/>
    <property type="molecule type" value="Genomic_DNA"/>
</dbReference>
<sequence>MPGWQHFYDTFKEQDFEILSVSVDIQGAEVAKPYAENHTFTTVVDSENILANLFGFKIVPNGIFIDKQGTIRLIKQGFSVTNPEHVHAVEKLLSGEVDQVVLDDEYYNPANNVTDLEKQLSQTKFKLGMEYSKTGKKEEALKELDEALLLDTDNFLIRKQRWYIRHPEKFSPTIDVEWQQKQLDKEKAEEALLKNGLDCGPEGCVIPGRSSHKEK</sequence>